<evidence type="ECO:0000313" key="4">
    <source>
        <dbReference type="EMBL" id="KAG8387129.1"/>
    </source>
</evidence>
<keyword evidence="5" id="KW-1185">Reference proteome</keyword>
<reference evidence="4" key="1">
    <citation type="submission" date="2019-10" db="EMBL/GenBank/DDBJ databases">
        <authorList>
            <person name="Zhang R."/>
            <person name="Pan Y."/>
            <person name="Wang J."/>
            <person name="Ma R."/>
            <person name="Yu S."/>
        </authorList>
    </citation>
    <scope>NUCLEOTIDE SEQUENCE</scope>
    <source>
        <strain evidence="4">LA-IB0</strain>
        <tissue evidence="4">Leaf</tissue>
    </source>
</reference>
<dbReference type="InterPro" id="IPR000719">
    <property type="entry name" value="Prot_kinase_dom"/>
</dbReference>
<dbReference type="Pfam" id="PF07714">
    <property type="entry name" value="PK_Tyr_Ser-Thr"/>
    <property type="match status" value="1"/>
</dbReference>
<dbReference type="Gene3D" id="1.10.510.10">
    <property type="entry name" value="Transferase(Phosphotransferase) domain 1"/>
    <property type="match status" value="1"/>
</dbReference>
<dbReference type="PROSITE" id="PS50011">
    <property type="entry name" value="PROTEIN_KINASE_DOM"/>
    <property type="match status" value="1"/>
</dbReference>
<dbReference type="InterPro" id="IPR001245">
    <property type="entry name" value="Ser-Thr/Tyr_kinase_cat_dom"/>
</dbReference>
<keyword evidence="2" id="KW-1003">Cell membrane</keyword>
<dbReference type="GO" id="GO:0005524">
    <property type="term" value="F:ATP binding"/>
    <property type="evidence" value="ECO:0007669"/>
    <property type="project" value="InterPro"/>
</dbReference>
<evidence type="ECO:0000259" key="3">
    <source>
        <dbReference type="PROSITE" id="PS50011"/>
    </source>
</evidence>
<organism evidence="4 5">
    <name type="scientific">Buddleja alternifolia</name>
    <dbReference type="NCBI Taxonomy" id="168488"/>
    <lineage>
        <taxon>Eukaryota</taxon>
        <taxon>Viridiplantae</taxon>
        <taxon>Streptophyta</taxon>
        <taxon>Embryophyta</taxon>
        <taxon>Tracheophyta</taxon>
        <taxon>Spermatophyta</taxon>
        <taxon>Magnoliopsida</taxon>
        <taxon>eudicotyledons</taxon>
        <taxon>Gunneridae</taxon>
        <taxon>Pentapetalae</taxon>
        <taxon>asterids</taxon>
        <taxon>lamiids</taxon>
        <taxon>Lamiales</taxon>
        <taxon>Scrophulariaceae</taxon>
        <taxon>Buddlejeae</taxon>
        <taxon>Buddleja</taxon>
    </lineage>
</organism>
<dbReference type="GO" id="GO:0005886">
    <property type="term" value="C:plasma membrane"/>
    <property type="evidence" value="ECO:0007669"/>
    <property type="project" value="UniProtKB-SubCell"/>
</dbReference>
<feature type="domain" description="Protein kinase" evidence="3">
    <location>
        <begin position="1"/>
        <end position="241"/>
    </location>
</feature>
<accession>A0AAV6XX99</accession>
<sequence length="243" mass="27802">MVKLCGYCLEGDHLVVYDFKSFDSIYNLIPKDGFTWLQRIRVAMRFAILLKFLHTRKSSFYKPFIVRNLNVTHLVLDEDYNPKICDFGLITGGVFPDRTIFKHHHVIGCYGYIDSCAFYAGDFSDKIDVFGFGAILLSLITKRVYTEEERLRSAPFVFKLALNEYEEYEYGSESETEVNRPKFSVVHQSLAGEPGYCPDDGHKLSMIGVECVIGLGSKRPNMKQILNICSNLMSSRNMPTILE</sequence>
<comment type="subcellular location">
    <subcellularLocation>
        <location evidence="1">Cell membrane</location>
    </subcellularLocation>
</comment>
<dbReference type="SUPFAM" id="SSF56112">
    <property type="entry name" value="Protein kinase-like (PK-like)"/>
    <property type="match status" value="1"/>
</dbReference>
<name>A0AAV6XX99_9LAMI</name>
<dbReference type="AlphaFoldDB" id="A0AAV6XX99"/>
<evidence type="ECO:0000256" key="1">
    <source>
        <dbReference type="ARBA" id="ARBA00004236"/>
    </source>
</evidence>
<dbReference type="PANTHER" id="PTHR45621">
    <property type="entry name" value="OS01G0588500 PROTEIN-RELATED"/>
    <property type="match status" value="1"/>
</dbReference>
<protein>
    <recommendedName>
        <fullName evidence="3">Protein kinase domain-containing protein</fullName>
    </recommendedName>
</protein>
<dbReference type="GO" id="GO:0004672">
    <property type="term" value="F:protein kinase activity"/>
    <property type="evidence" value="ECO:0007669"/>
    <property type="project" value="InterPro"/>
</dbReference>
<comment type="caution">
    <text evidence="4">The sequence shown here is derived from an EMBL/GenBank/DDBJ whole genome shotgun (WGS) entry which is preliminary data.</text>
</comment>
<dbReference type="InterPro" id="IPR011009">
    <property type="entry name" value="Kinase-like_dom_sf"/>
</dbReference>
<dbReference type="EMBL" id="WHWC01000003">
    <property type="protein sequence ID" value="KAG8387129.1"/>
    <property type="molecule type" value="Genomic_DNA"/>
</dbReference>
<dbReference type="InterPro" id="IPR050823">
    <property type="entry name" value="Plant_Ser_Thr_Prot_Kinase"/>
</dbReference>
<keyword evidence="2" id="KW-0472">Membrane</keyword>
<gene>
    <name evidence="4" type="ORF">BUALT_Bualt03G0221200</name>
</gene>
<evidence type="ECO:0000256" key="2">
    <source>
        <dbReference type="ARBA" id="ARBA00022475"/>
    </source>
</evidence>
<evidence type="ECO:0000313" key="5">
    <source>
        <dbReference type="Proteomes" id="UP000826271"/>
    </source>
</evidence>
<proteinExistence type="predicted"/>
<dbReference type="Proteomes" id="UP000826271">
    <property type="component" value="Unassembled WGS sequence"/>
</dbReference>